<dbReference type="GO" id="GO:0008324">
    <property type="term" value="F:monoatomic cation transmembrane transporter activity"/>
    <property type="evidence" value="ECO:0007669"/>
    <property type="project" value="InterPro"/>
</dbReference>
<proteinExistence type="inferred from homology"/>
<feature type="transmembrane region" description="Helical" evidence="9">
    <location>
        <begin position="341"/>
        <end position="362"/>
    </location>
</feature>
<comment type="similarity">
    <text evidence="2">Belongs to the SLC41A transporter family.</text>
</comment>
<keyword evidence="4 9" id="KW-0812">Transmembrane</keyword>
<dbReference type="GO" id="GO:0016020">
    <property type="term" value="C:membrane"/>
    <property type="evidence" value="ECO:0007669"/>
    <property type="project" value="UniProtKB-SubCell"/>
</dbReference>
<accession>A0A1E5Q3B3</accession>
<evidence type="ECO:0000256" key="2">
    <source>
        <dbReference type="ARBA" id="ARBA00009749"/>
    </source>
</evidence>
<dbReference type="InterPro" id="IPR006668">
    <property type="entry name" value="Mg_transptr_MgtE_intracell_dom"/>
</dbReference>
<reference evidence="12" key="1">
    <citation type="submission" date="2016-07" db="EMBL/GenBank/DDBJ databases">
        <authorList>
            <person name="Florea S."/>
            <person name="Webb J.S."/>
            <person name="Jaromczyk J."/>
            <person name="Schardl C.L."/>
        </authorList>
    </citation>
    <scope>NUCLEOTIDE SEQUENCE [LARGE SCALE GENOMIC DNA]</scope>
    <source>
        <strain evidence="12">MV-1</strain>
    </source>
</reference>
<dbReference type="Pfam" id="PF03448">
    <property type="entry name" value="MgtE_N"/>
    <property type="match status" value="1"/>
</dbReference>
<keyword evidence="7 9" id="KW-0472">Membrane</keyword>
<evidence type="ECO:0000256" key="3">
    <source>
        <dbReference type="ARBA" id="ARBA00022448"/>
    </source>
</evidence>
<dbReference type="Gene3D" id="1.10.357.20">
    <property type="entry name" value="SLC41 divalent cation transporters, integral membrane domain"/>
    <property type="match status" value="1"/>
</dbReference>
<dbReference type="InterPro" id="IPR000644">
    <property type="entry name" value="CBS_dom"/>
</dbReference>
<evidence type="ECO:0000256" key="5">
    <source>
        <dbReference type="ARBA" id="ARBA00022842"/>
    </source>
</evidence>
<keyword evidence="12" id="KW-1185">Reference proteome</keyword>
<evidence type="ECO:0000259" key="10">
    <source>
        <dbReference type="PROSITE" id="PS51371"/>
    </source>
</evidence>
<name>A0A1E5Q3B3_9PROT</name>
<feature type="transmembrane region" description="Helical" evidence="9">
    <location>
        <begin position="406"/>
        <end position="428"/>
    </location>
</feature>
<feature type="transmembrane region" description="Helical" evidence="9">
    <location>
        <begin position="299"/>
        <end position="320"/>
    </location>
</feature>
<keyword evidence="3" id="KW-0813">Transport</keyword>
<dbReference type="InterPro" id="IPR036739">
    <property type="entry name" value="SLC41_membr_dom_sf"/>
</dbReference>
<evidence type="ECO:0000256" key="8">
    <source>
        <dbReference type="PROSITE-ProRule" id="PRU00703"/>
    </source>
</evidence>
<organism evidence="11 12">
    <name type="scientific">Magnetovibrio blakemorei</name>
    <dbReference type="NCBI Taxonomy" id="28181"/>
    <lineage>
        <taxon>Bacteria</taxon>
        <taxon>Pseudomonadati</taxon>
        <taxon>Pseudomonadota</taxon>
        <taxon>Alphaproteobacteria</taxon>
        <taxon>Rhodospirillales</taxon>
        <taxon>Magnetovibrionaceae</taxon>
        <taxon>Magnetovibrio</taxon>
    </lineage>
</organism>
<keyword evidence="8" id="KW-0129">CBS domain</keyword>
<dbReference type="RefSeq" id="WP_069959561.1">
    <property type="nucleotide sequence ID" value="NZ_MCGG01000084.1"/>
</dbReference>
<dbReference type="Proteomes" id="UP000095347">
    <property type="component" value="Unassembled WGS sequence"/>
</dbReference>
<dbReference type="EMBL" id="MCGG01000084">
    <property type="protein sequence ID" value="OEJ63810.1"/>
    <property type="molecule type" value="Genomic_DNA"/>
</dbReference>
<dbReference type="SMART" id="SM00116">
    <property type="entry name" value="CBS"/>
    <property type="match status" value="2"/>
</dbReference>
<feature type="transmembrane region" description="Helical" evidence="9">
    <location>
        <begin position="368"/>
        <end position="394"/>
    </location>
</feature>
<dbReference type="Gene3D" id="3.10.580.10">
    <property type="entry name" value="CBS-domain"/>
    <property type="match status" value="1"/>
</dbReference>
<dbReference type="Pfam" id="PF00571">
    <property type="entry name" value="CBS"/>
    <property type="match status" value="1"/>
</dbReference>
<evidence type="ECO:0000313" key="12">
    <source>
        <dbReference type="Proteomes" id="UP000095347"/>
    </source>
</evidence>
<dbReference type="Pfam" id="PF01769">
    <property type="entry name" value="MgtE"/>
    <property type="match status" value="1"/>
</dbReference>
<dbReference type="STRING" id="28181.BEN30_17390"/>
<comment type="subcellular location">
    <subcellularLocation>
        <location evidence="1">Membrane</location>
        <topology evidence="1">Multi-pass membrane protein</topology>
    </subcellularLocation>
</comment>
<evidence type="ECO:0000256" key="7">
    <source>
        <dbReference type="ARBA" id="ARBA00023136"/>
    </source>
</evidence>
<dbReference type="SMART" id="SM00924">
    <property type="entry name" value="MgtE_N"/>
    <property type="match status" value="1"/>
</dbReference>
<dbReference type="PANTHER" id="PTHR41394:SF5">
    <property type="entry name" value="SLC41A_MGTE INTEGRAL MEMBRANE DOMAIN-CONTAINING PROTEIN"/>
    <property type="match status" value="1"/>
</dbReference>
<comment type="caution">
    <text evidence="11">The sequence shown here is derived from an EMBL/GenBank/DDBJ whole genome shotgun (WGS) entry which is preliminary data.</text>
</comment>
<evidence type="ECO:0000256" key="6">
    <source>
        <dbReference type="ARBA" id="ARBA00022989"/>
    </source>
</evidence>
<dbReference type="PROSITE" id="PS51371">
    <property type="entry name" value="CBS"/>
    <property type="match status" value="1"/>
</dbReference>
<feature type="transmembrane region" description="Helical" evidence="9">
    <location>
        <begin position="267"/>
        <end position="287"/>
    </location>
</feature>
<gene>
    <name evidence="11" type="ORF">BEN30_17390</name>
</gene>
<dbReference type="InterPro" id="IPR006667">
    <property type="entry name" value="SLC41_membr_dom"/>
</dbReference>
<dbReference type="PANTHER" id="PTHR41394">
    <property type="entry name" value="MAGNESIUM TRANSPORTER MGTE"/>
    <property type="match status" value="1"/>
</dbReference>
<dbReference type="SUPFAM" id="SSF54631">
    <property type="entry name" value="CBS-domain pair"/>
    <property type="match status" value="1"/>
</dbReference>
<evidence type="ECO:0000256" key="4">
    <source>
        <dbReference type="ARBA" id="ARBA00022692"/>
    </source>
</evidence>
<dbReference type="AlphaFoldDB" id="A0A1E5Q3B3"/>
<evidence type="ECO:0000256" key="1">
    <source>
        <dbReference type="ARBA" id="ARBA00004141"/>
    </source>
</evidence>
<dbReference type="InterPro" id="IPR046342">
    <property type="entry name" value="CBS_dom_sf"/>
</dbReference>
<dbReference type="InterPro" id="IPR038076">
    <property type="entry name" value="MgtE_N_sf"/>
</dbReference>
<protein>
    <recommendedName>
        <fullName evidence="10">CBS domain-containing protein</fullName>
    </recommendedName>
</protein>
<keyword evidence="5" id="KW-0460">Magnesium</keyword>
<feature type="domain" description="CBS" evidence="10">
    <location>
        <begin position="125"/>
        <end position="183"/>
    </location>
</feature>
<dbReference type="OrthoDB" id="9790355at2"/>
<sequence>MSDALTAAVGLNNHFAVTQPGLFARRIEAFAPEEAVDVLQSLPDATLIDVWERLSPDLAREFLAVLPEKLTATVLSQLAPTALVNLFSDMEPEVRATYLQFVSKNVRQEIDTVLVYPEGSAGRKMDSRILTMRPTDWVEDALTRLRQHHNTRVIYTVDDDLHLLGRLTLEAVALAAPETILESLAAPVEVVVNAVDPMEDVVELFETLNIEDVPVIDINGRLVGHFEQRNMAAAIHSDSTSDLQAMVGVSRDERALSSPLFAVRKRIGWLQINLLTAFMAASVVGLFEGTIAKYTALAVLLPVVAGQSGNAGAQALAVTMRGLALREITLRHWFRVTWKEAHVGLVNGIGIAITCGIGVYIWSGSLGMVLVISLSMVLAMVAAGLAGAMVPIVLTRFGQDPATASSIILTTVTDIAGFFSFLGIATLLSDLL</sequence>
<dbReference type="SUPFAM" id="SSF161093">
    <property type="entry name" value="MgtE membrane domain-like"/>
    <property type="match status" value="1"/>
</dbReference>
<evidence type="ECO:0000313" key="11">
    <source>
        <dbReference type="EMBL" id="OEJ63810.1"/>
    </source>
</evidence>
<dbReference type="SUPFAM" id="SSF158791">
    <property type="entry name" value="MgtE N-terminal domain-like"/>
    <property type="match status" value="1"/>
</dbReference>
<evidence type="ECO:0000256" key="9">
    <source>
        <dbReference type="SAM" id="Phobius"/>
    </source>
</evidence>
<dbReference type="Gene3D" id="1.25.60.10">
    <property type="entry name" value="MgtE N-terminal domain-like"/>
    <property type="match status" value="1"/>
</dbReference>
<keyword evidence="6 9" id="KW-1133">Transmembrane helix</keyword>